<reference evidence="3" key="1">
    <citation type="journal article" date="2019" name="Int. J. Syst. Evol. Microbiol.">
        <title>The Global Catalogue of Microorganisms (GCM) 10K type strain sequencing project: providing services to taxonomists for standard genome sequencing and annotation.</title>
        <authorList>
            <consortium name="The Broad Institute Genomics Platform"/>
            <consortium name="The Broad Institute Genome Sequencing Center for Infectious Disease"/>
            <person name="Wu L."/>
            <person name="Ma J."/>
        </authorList>
    </citation>
    <scope>NUCLEOTIDE SEQUENCE [LARGE SCALE GENOMIC DNA]</scope>
    <source>
        <strain evidence="3">KCTC 12907</strain>
    </source>
</reference>
<keyword evidence="1" id="KW-0732">Signal</keyword>
<evidence type="ECO:0000313" key="2">
    <source>
        <dbReference type="EMBL" id="MFC7152363.1"/>
    </source>
</evidence>
<accession>A0ABW2FGL2</accession>
<proteinExistence type="predicted"/>
<dbReference type="InterPro" id="IPR011047">
    <property type="entry name" value="Quinoprotein_ADH-like_sf"/>
</dbReference>
<feature type="chain" id="PRO_5045142763" description="Lipoprotein LpqB beta-propeller domain-containing protein" evidence="1">
    <location>
        <begin position="25"/>
        <end position="560"/>
    </location>
</feature>
<dbReference type="Proteomes" id="UP001596378">
    <property type="component" value="Unassembled WGS sequence"/>
</dbReference>
<dbReference type="EMBL" id="JBHTAI010000022">
    <property type="protein sequence ID" value="MFC7152363.1"/>
    <property type="molecule type" value="Genomic_DNA"/>
</dbReference>
<sequence>MARKGILLLAMAAAILSACSLGGAGDGKRDRVPLPENVVSMAVLDREGVVLREHLEGDILRRLLQGMKSAPSSYIGDPEQSGEPYGLVVRGAKQTRTFDIQDMGRTNSLDVSAKLYAALPGEERGRAWELSTEWMQLLLDPAAEKAEAELFATVEEDSDSVILTANRDIDAESVREAIQGSLLIRSDAASSAKPEYKLTDSRRIVVRFPDLPKGTQIQLRLDEVKSKEGERFSVRSSQGDGKVTVRQGRAWSGLRWVDTDGQTVYEHGFDAAALIQIARDSAVEDRAVLIYNRDGTVYRLFPESRDIHDVTVQGWGDPEAKGYSDDGVGSLYSFPDATEAGFYVAQGLKTVYYVNPSNDTKRSIYDSESSIYGMAVSPDGRHIAVLADSESNLGPIADLTIVDAQGETGSTFPQAAYVGHSEGWHLIYPVEWIDADTVAVPLFGTPEFPSSRGKALFHYRQGLLSKEEAPVLPEAALALLQSELGEAAAAQIVCTLPDPNDEQARDYVVSLSGIGSYLVGLDDGKVTRLGAGEPIMWTSDRQIVVWDSTEGKSVSVVGLE</sequence>
<gene>
    <name evidence="2" type="ORF">ACFQMJ_27840</name>
</gene>
<dbReference type="RefSeq" id="WP_378044650.1">
    <property type="nucleotide sequence ID" value="NZ_JBHMDN010000005.1"/>
</dbReference>
<keyword evidence="3" id="KW-1185">Reference proteome</keyword>
<evidence type="ECO:0000256" key="1">
    <source>
        <dbReference type="SAM" id="SignalP"/>
    </source>
</evidence>
<dbReference type="PROSITE" id="PS51257">
    <property type="entry name" value="PROKAR_LIPOPROTEIN"/>
    <property type="match status" value="1"/>
</dbReference>
<name>A0ABW2FGL2_9BACL</name>
<evidence type="ECO:0000313" key="3">
    <source>
        <dbReference type="Proteomes" id="UP001596378"/>
    </source>
</evidence>
<feature type="signal peptide" evidence="1">
    <location>
        <begin position="1"/>
        <end position="24"/>
    </location>
</feature>
<organism evidence="2 3">
    <name type="scientific">Cohnella cellulosilytica</name>
    <dbReference type="NCBI Taxonomy" id="986710"/>
    <lineage>
        <taxon>Bacteria</taxon>
        <taxon>Bacillati</taxon>
        <taxon>Bacillota</taxon>
        <taxon>Bacilli</taxon>
        <taxon>Bacillales</taxon>
        <taxon>Paenibacillaceae</taxon>
        <taxon>Cohnella</taxon>
    </lineage>
</organism>
<evidence type="ECO:0008006" key="4">
    <source>
        <dbReference type="Google" id="ProtNLM"/>
    </source>
</evidence>
<protein>
    <recommendedName>
        <fullName evidence="4">Lipoprotein LpqB beta-propeller domain-containing protein</fullName>
    </recommendedName>
</protein>
<dbReference type="SUPFAM" id="SSF50998">
    <property type="entry name" value="Quinoprotein alcohol dehydrogenase-like"/>
    <property type="match status" value="1"/>
</dbReference>
<comment type="caution">
    <text evidence="2">The sequence shown here is derived from an EMBL/GenBank/DDBJ whole genome shotgun (WGS) entry which is preliminary data.</text>
</comment>